<keyword evidence="2" id="KW-1133">Transmembrane helix</keyword>
<gene>
    <name evidence="4" type="ordered locus">Bsel_0256</name>
</gene>
<dbReference type="GO" id="GO:0016787">
    <property type="term" value="F:hydrolase activity"/>
    <property type="evidence" value="ECO:0007669"/>
    <property type="project" value="UniProtKB-KW"/>
</dbReference>
<dbReference type="InterPro" id="IPR000073">
    <property type="entry name" value="AB_hydrolase_1"/>
</dbReference>
<reference evidence="4" key="1">
    <citation type="submission" date="2009-10" db="EMBL/GenBank/DDBJ databases">
        <title>Complete sequence of Bacillus selenitireducens MLS10.</title>
        <authorList>
            <consortium name="US DOE Joint Genome Institute"/>
            <person name="Lucas S."/>
            <person name="Copeland A."/>
            <person name="Lapidus A."/>
            <person name="Glavina del Rio T."/>
            <person name="Dalin E."/>
            <person name="Tice H."/>
            <person name="Bruce D."/>
            <person name="Goodwin L."/>
            <person name="Pitluck S."/>
            <person name="Sims D."/>
            <person name="Brettin T."/>
            <person name="Detter J.C."/>
            <person name="Han C."/>
            <person name="Larimer F."/>
            <person name="Land M."/>
            <person name="Hauser L."/>
            <person name="Kyrpides N."/>
            <person name="Ovchinnikova G."/>
            <person name="Stolz J."/>
        </authorList>
    </citation>
    <scope>NUCLEOTIDE SEQUENCE [LARGE SCALE GENOMIC DNA]</scope>
    <source>
        <strain evidence="4">MLS10</strain>
    </source>
</reference>
<organism evidence="4 5">
    <name type="scientific">Bacillus selenitireducens (strain ATCC 700615 / DSM 15326 / MLS10)</name>
    <dbReference type="NCBI Taxonomy" id="439292"/>
    <lineage>
        <taxon>Bacteria</taxon>
        <taxon>Bacillati</taxon>
        <taxon>Bacillota</taxon>
        <taxon>Bacilli</taxon>
        <taxon>Bacillales</taxon>
        <taxon>Bacillaceae</taxon>
        <taxon>Salisediminibacterium</taxon>
    </lineage>
</organism>
<dbReference type="PRINTS" id="PR00111">
    <property type="entry name" value="ABHYDROLASE"/>
</dbReference>
<dbReference type="PANTHER" id="PTHR43798">
    <property type="entry name" value="MONOACYLGLYCEROL LIPASE"/>
    <property type="match status" value="1"/>
</dbReference>
<keyword evidence="1 4" id="KW-0378">Hydrolase</keyword>
<evidence type="ECO:0000259" key="3">
    <source>
        <dbReference type="Pfam" id="PF12697"/>
    </source>
</evidence>
<dbReference type="GO" id="GO:0016020">
    <property type="term" value="C:membrane"/>
    <property type="evidence" value="ECO:0007669"/>
    <property type="project" value="TreeGrafter"/>
</dbReference>
<feature type="domain" description="AB hydrolase-1" evidence="3">
    <location>
        <begin position="70"/>
        <end position="306"/>
    </location>
</feature>
<evidence type="ECO:0000256" key="1">
    <source>
        <dbReference type="ARBA" id="ARBA00022801"/>
    </source>
</evidence>
<dbReference type="RefSeq" id="WP_013171229.1">
    <property type="nucleotide sequence ID" value="NC_014219.1"/>
</dbReference>
<dbReference type="eggNOG" id="COG2021">
    <property type="taxonomic scope" value="Bacteria"/>
</dbReference>
<feature type="transmembrane region" description="Helical" evidence="2">
    <location>
        <begin position="7"/>
        <end position="29"/>
    </location>
</feature>
<proteinExistence type="predicted"/>
<dbReference type="STRING" id="439292.Bsel_0256"/>
<protein>
    <submittedName>
        <fullName evidence="4">Alpha/beta hydrolase fold protein</fullName>
    </submittedName>
</protein>
<dbReference type="AlphaFoldDB" id="D6XWF8"/>
<dbReference type="InterPro" id="IPR029058">
    <property type="entry name" value="AB_hydrolase_fold"/>
</dbReference>
<dbReference type="Gene3D" id="3.40.50.1820">
    <property type="entry name" value="alpha/beta hydrolase"/>
    <property type="match status" value="1"/>
</dbReference>
<keyword evidence="2" id="KW-0472">Membrane</keyword>
<dbReference type="HOGENOM" id="CLU_020336_9_2_9"/>
<accession>D6XWF8</accession>
<evidence type="ECO:0000256" key="2">
    <source>
        <dbReference type="SAM" id="Phobius"/>
    </source>
</evidence>
<dbReference type="Proteomes" id="UP000000271">
    <property type="component" value="Chromosome"/>
</dbReference>
<keyword evidence="2" id="KW-0812">Transmembrane</keyword>
<evidence type="ECO:0000313" key="4">
    <source>
        <dbReference type="EMBL" id="ADH97800.1"/>
    </source>
</evidence>
<dbReference type="InterPro" id="IPR050266">
    <property type="entry name" value="AB_hydrolase_sf"/>
</dbReference>
<dbReference type="EMBL" id="CP001791">
    <property type="protein sequence ID" value="ADH97800.1"/>
    <property type="molecule type" value="Genomic_DNA"/>
</dbReference>
<sequence>MKRFVKWTLIALPIVLIAIAGIIIGGSYLEHQNAIEEDMAYYPAPGERIDIHGDGHAMHVHGEGKGGATVVFLAGFGTPSPFYDFQAIRRALPDGYRTVVVERFGYGWSDVTDYDRDIGTVTDETRAALKEAGEEGPFILAGHSMAGIEALHYAQAYPEEVTAIIGLDPLVPAYYDEHGEEPEVSGVVTFLARSGLMRQQPDVFNENFHAMAKGLLDDDDAEAARSVFNRRVQTANMADEAEKLTANVRTVQDAGTPDAPFFAAISSENHDGQPFIEALAADTGGKSRIFDGGHYIHLDQPEAIAKQIVDWMQAEAGSD</sequence>
<dbReference type="Pfam" id="PF12697">
    <property type="entry name" value="Abhydrolase_6"/>
    <property type="match status" value="1"/>
</dbReference>
<dbReference type="KEGG" id="bse:Bsel_0256"/>
<name>D6XWF8_BACIE</name>
<evidence type="ECO:0000313" key="5">
    <source>
        <dbReference type="Proteomes" id="UP000000271"/>
    </source>
</evidence>
<dbReference type="SUPFAM" id="SSF53474">
    <property type="entry name" value="alpha/beta-Hydrolases"/>
    <property type="match status" value="1"/>
</dbReference>
<dbReference type="PANTHER" id="PTHR43798:SF31">
    <property type="entry name" value="AB HYDROLASE SUPERFAMILY PROTEIN YCLE"/>
    <property type="match status" value="1"/>
</dbReference>
<keyword evidence="5" id="KW-1185">Reference proteome</keyword>